<evidence type="ECO:0000313" key="7">
    <source>
        <dbReference type="Proteomes" id="UP001209878"/>
    </source>
</evidence>
<dbReference type="Pfam" id="PF25508">
    <property type="entry name" value="TRPM2"/>
    <property type="match status" value="1"/>
</dbReference>
<evidence type="ECO:0000256" key="3">
    <source>
        <dbReference type="ARBA" id="ARBA00022989"/>
    </source>
</evidence>
<dbReference type="GO" id="GO:0005261">
    <property type="term" value="F:monoatomic cation channel activity"/>
    <property type="evidence" value="ECO:0007669"/>
    <property type="project" value="TreeGrafter"/>
</dbReference>
<comment type="subcellular location">
    <subcellularLocation>
        <location evidence="1">Membrane</location>
        <topology evidence="1">Multi-pass membrane protein</topology>
    </subcellularLocation>
</comment>
<dbReference type="InterPro" id="IPR050927">
    <property type="entry name" value="TRPM"/>
</dbReference>
<comment type="caution">
    <text evidence="6">The sequence shown here is derived from an EMBL/GenBank/DDBJ whole genome shotgun (WGS) entry which is preliminary data.</text>
</comment>
<evidence type="ECO:0000256" key="2">
    <source>
        <dbReference type="ARBA" id="ARBA00022692"/>
    </source>
</evidence>
<evidence type="ECO:0000256" key="4">
    <source>
        <dbReference type="ARBA" id="ARBA00023136"/>
    </source>
</evidence>
<proteinExistence type="predicted"/>
<name>A0AAD9NQG6_RIDPI</name>
<dbReference type="GO" id="GO:0005886">
    <property type="term" value="C:plasma membrane"/>
    <property type="evidence" value="ECO:0007669"/>
    <property type="project" value="TreeGrafter"/>
</dbReference>
<dbReference type="AlphaFoldDB" id="A0AAD9NQG6"/>
<accession>A0AAD9NQG6</accession>
<dbReference type="PANTHER" id="PTHR13800">
    <property type="entry name" value="TRANSIENT RECEPTOR POTENTIAL CATION CHANNEL, SUBFAMILY M, MEMBER 6"/>
    <property type="match status" value="1"/>
</dbReference>
<sequence length="103" mass="11667">MVTGIDRFELAKFLWERGEDTIPTAIVASRILRGLADKLGQHDSDLKAEYLENSCKFERLAVRILDECHKTDPEKAVELLTRKYEAWGDPNCLEMAAAAQCKV</sequence>
<organism evidence="6 7">
    <name type="scientific">Ridgeia piscesae</name>
    <name type="common">Tubeworm</name>
    <dbReference type="NCBI Taxonomy" id="27915"/>
    <lineage>
        <taxon>Eukaryota</taxon>
        <taxon>Metazoa</taxon>
        <taxon>Spiralia</taxon>
        <taxon>Lophotrochozoa</taxon>
        <taxon>Annelida</taxon>
        <taxon>Polychaeta</taxon>
        <taxon>Sedentaria</taxon>
        <taxon>Canalipalpata</taxon>
        <taxon>Sabellida</taxon>
        <taxon>Siboglinidae</taxon>
        <taxon>Ridgeia</taxon>
    </lineage>
</organism>
<evidence type="ECO:0000259" key="5">
    <source>
        <dbReference type="Pfam" id="PF25508"/>
    </source>
</evidence>
<feature type="domain" description="TRPM-like" evidence="5">
    <location>
        <begin position="7"/>
        <end position="102"/>
    </location>
</feature>
<protein>
    <recommendedName>
        <fullName evidence="5">TRPM-like domain-containing protein</fullName>
    </recommendedName>
</protein>
<keyword evidence="3" id="KW-1133">Transmembrane helix</keyword>
<dbReference type="InterPro" id="IPR057366">
    <property type="entry name" value="TRPM-like"/>
</dbReference>
<keyword evidence="7" id="KW-1185">Reference proteome</keyword>
<gene>
    <name evidence="6" type="ORF">NP493_636g01011</name>
</gene>
<reference evidence="6" key="1">
    <citation type="journal article" date="2023" name="Mol. Biol. Evol.">
        <title>Third-Generation Sequencing Reveals the Adaptive Role of the Epigenome in Three Deep-Sea Polychaetes.</title>
        <authorList>
            <person name="Perez M."/>
            <person name="Aroh O."/>
            <person name="Sun Y."/>
            <person name="Lan Y."/>
            <person name="Juniper S.K."/>
            <person name="Young C.R."/>
            <person name="Angers B."/>
            <person name="Qian P.Y."/>
        </authorList>
    </citation>
    <scope>NUCLEOTIDE SEQUENCE</scope>
    <source>
        <strain evidence="6">R07B-5</strain>
    </source>
</reference>
<evidence type="ECO:0000256" key="1">
    <source>
        <dbReference type="ARBA" id="ARBA00004141"/>
    </source>
</evidence>
<dbReference type="EMBL" id="JAODUO010000636">
    <property type="protein sequence ID" value="KAK2176831.1"/>
    <property type="molecule type" value="Genomic_DNA"/>
</dbReference>
<keyword evidence="2" id="KW-0812">Transmembrane</keyword>
<evidence type="ECO:0000313" key="6">
    <source>
        <dbReference type="EMBL" id="KAK2176831.1"/>
    </source>
</evidence>
<dbReference type="Proteomes" id="UP001209878">
    <property type="component" value="Unassembled WGS sequence"/>
</dbReference>
<keyword evidence="4" id="KW-0472">Membrane</keyword>
<dbReference type="GO" id="GO:0030001">
    <property type="term" value="P:metal ion transport"/>
    <property type="evidence" value="ECO:0007669"/>
    <property type="project" value="TreeGrafter"/>
</dbReference>
<dbReference type="PANTHER" id="PTHR13800:SF1">
    <property type="entry name" value="TRANSIENT RECEPTOR POTENTIAL CATION CHANNEL TRPM"/>
    <property type="match status" value="1"/>
</dbReference>